<dbReference type="OMA" id="NKAADFG"/>
<dbReference type="GeneID" id="18824721"/>
<feature type="domain" description="DUF3752" evidence="2">
    <location>
        <begin position="178"/>
        <end position="331"/>
    </location>
</feature>
<dbReference type="RefSeq" id="XP_007332300.1">
    <property type="nucleotide sequence ID" value="XM_007332238.1"/>
</dbReference>
<dbReference type="PANTHER" id="PTHR46370:SF1">
    <property type="entry name" value="GPALPP MOTIFS-CONTAINING PROTEIN 1"/>
    <property type="match status" value="1"/>
</dbReference>
<name>K5WNT6_AGABU</name>
<dbReference type="HOGENOM" id="CLU_067132_0_1_1"/>
<sequence>MIGPDIPAHFLGNSNSSTDPAEEEKEDIGPYIPKEFASAGPQLPADISQQKKSEEENEIDEDEDDYTPALPPQLVAQQAGAQFKSPSQSRPISASHLSPKSSRRILGPSLPSRSSHSYLDEDSDEDDVGPKPLPDELRPMHEKDAVTEFMEREERRRKNEELAKKPKALKREEWMLVPPSSSDLLGKLDTTKLKARQFLKSSGPVNKGDNTLWTETPAERQQRIADEVTGKKRRAVDVANEEVLGGTSDRKRSKREEEMIRRGVDEYTKKSRGASLVEQHSSKGKAGDEDEDSEKAIWDHSRDMSLGGRLMDDHKRNRMIREAKGLGERFGSGKGGSFL</sequence>
<feature type="compositionally biased region" description="Basic and acidic residues" evidence="1">
    <location>
        <begin position="294"/>
        <end position="303"/>
    </location>
</feature>
<feature type="compositionally biased region" description="Basic and acidic residues" evidence="1">
    <location>
        <begin position="133"/>
        <end position="167"/>
    </location>
</feature>
<feature type="compositionally biased region" description="Basic and acidic residues" evidence="1">
    <location>
        <begin position="248"/>
        <end position="269"/>
    </location>
</feature>
<dbReference type="KEGG" id="abp:AGABI1DRAFT115444"/>
<feature type="compositionally biased region" description="Acidic residues" evidence="1">
    <location>
        <begin position="55"/>
        <end position="66"/>
    </location>
</feature>
<dbReference type="EMBL" id="JH971398">
    <property type="protein sequence ID" value="EKM76996.1"/>
    <property type="molecule type" value="Genomic_DNA"/>
</dbReference>
<reference evidence="4" key="1">
    <citation type="journal article" date="2012" name="Proc. Natl. Acad. Sci. U.S.A.">
        <title>Genome sequence of the button mushroom Agaricus bisporus reveals mechanisms governing adaptation to a humic-rich ecological niche.</title>
        <authorList>
            <person name="Morin E."/>
            <person name="Kohler A."/>
            <person name="Baker A.R."/>
            <person name="Foulongne-Oriol M."/>
            <person name="Lombard V."/>
            <person name="Nagy L.G."/>
            <person name="Ohm R.A."/>
            <person name="Patyshakuliyeva A."/>
            <person name="Brun A."/>
            <person name="Aerts A.L."/>
            <person name="Bailey A.M."/>
            <person name="Billette C."/>
            <person name="Coutinho P.M."/>
            <person name="Deakin G."/>
            <person name="Doddapaneni H."/>
            <person name="Floudas D."/>
            <person name="Grimwood J."/>
            <person name="Hilden K."/>
            <person name="Kuees U."/>
            <person name="LaButti K.M."/>
            <person name="Lapidus A."/>
            <person name="Lindquist E.A."/>
            <person name="Lucas S.M."/>
            <person name="Murat C."/>
            <person name="Riley R.W."/>
            <person name="Salamov A.A."/>
            <person name="Schmutz J."/>
            <person name="Subramanian V."/>
            <person name="Woesten H.A.B."/>
            <person name="Xu J."/>
            <person name="Eastwood D.C."/>
            <person name="Foster G.D."/>
            <person name="Sonnenberg A.S."/>
            <person name="Cullen D."/>
            <person name="de Vries R.P."/>
            <person name="Lundell T."/>
            <person name="Hibbett D.S."/>
            <person name="Henrissat B."/>
            <person name="Burton K.S."/>
            <person name="Kerrigan R.W."/>
            <person name="Challen M.P."/>
            <person name="Grigoriev I.V."/>
            <person name="Martin F."/>
        </authorList>
    </citation>
    <scope>NUCLEOTIDE SEQUENCE [LARGE SCALE GENOMIC DNA]</scope>
    <source>
        <strain evidence="4">JB137-S8 / ATCC MYA-4627 / FGSC 10392</strain>
    </source>
</reference>
<dbReference type="InterPro" id="IPR046331">
    <property type="entry name" value="GPAM1-like"/>
</dbReference>
<evidence type="ECO:0000313" key="4">
    <source>
        <dbReference type="Proteomes" id="UP000008493"/>
    </source>
</evidence>
<protein>
    <recommendedName>
        <fullName evidence="2">DUF3752 domain-containing protein</fullName>
    </recommendedName>
</protein>
<proteinExistence type="predicted"/>
<feature type="region of interest" description="Disordered" evidence="1">
    <location>
        <begin position="1"/>
        <end position="167"/>
    </location>
</feature>
<gene>
    <name evidence="3" type="ORF">AGABI1DRAFT_115444</name>
</gene>
<dbReference type="Pfam" id="PF12572">
    <property type="entry name" value="DUF3752"/>
    <property type="match status" value="1"/>
</dbReference>
<evidence type="ECO:0000256" key="1">
    <source>
        <dbReference type="SAM" id="MobiDB-lite"/>
    </source>
</evidence>
<dbReference type="PANTHER" id="PTHR46370">
    <property type="entry name" value="GPALPP MOTIFS-CONTAINING PROTEIN 1"/>
    <property type="match status" value="1"/>
</dbReference>
<dbReference type="OrthoDB" id="73491at2759"/>
<dbReference type="Proteomes" id="UP000008493">
    <property type="component" value="Unassembled WGS sequence"/>
</dbReference>
<dbReference type="AlphaFoldDB" id="K5WNT6"/>
<dbReference type="InterPro" id="IPR022226">
    <property type="entry name" value="DUF3752"/>
</dbReference>
<evidence type="ECO:0000313" key="3">
    <source>
        <dbReference type="EMBL" id="EKM76996.1"/>
    </source>
</evidence>
<dbReference type="InParanoid" id="K5WNT6"/>
<keyword evidence="4" id="KW-1185">Reference proteome</keyword>
<dbReference type="eggNOG" id="KOG4188">
    <property type="taxonomic scope" value="Eukaryota"/>
</dbReference>
<feature type="region of interest" description="Disordered" evidence="1">
    <location>
        <begin position="244"/>
        <end position="310"/>
    </location>
</feature>
<accession>K5WNT6</accession>
<feature type="compositionally biased region" description="Polar residues" evidence="1">
    <location>
        <begin position="75"/>
        <end position="100"/>
    </location>
</feature>
<evidence type="ECO:0000259" key="2">
    <source>
        <dbReference type="Pfam" id="PF12572"/>
    </source>
</evidence>
<organism evidence="3 4">
    <name type="scientific">Agaricus bisporus var. burnettii (strain JB137-S8 / ATCC MYA-4627 / FGSC 10392)</name>
    <name type="common">White button mushroom</name>
    <dbReference type="NCBI Taxonomy" id="597362"/>
    <lineage>
        <taxon>Eukaryota</taxon>
        <taxon>Fungi</taxon>
        <taxon>Dikarya</taxon>
        <taxon>Basidiomycota</taxon>
        <taxon>Agaricomycotina</taxon>
        <taxon>Agaricomycetes</taxon>
        <taxon>Agaricomycetidae</taxon>
        <taxon>Agaricales</taxon>
        <taxon>Agaricineae</taxon>
        <taxon>Agaricaceae</taxon>
        <taxon>Agaricus</taxon>
    </lineage>
</organism>